<evidence type="ECO:0000313" key="6">
    <source>
        <dbReference type="Proteomes" id="UP000312530"/>
    </source>
</evidence>
<dbReference type="Proteomes" id="UP000312530">
    <property type="component" value="Unassembled WGS sequence"/>
</dbReference>
<sequence length="51" mass="5993">MNPRIQGRVAPEKYDLYKKTKKEYIQKTGEIVTDGEFLLLCLEAFIEEQSK</sequence>
<evidence type="ECO:0000313" key="4">
    <source>
        <dbReference type="Proteomes" id="UP000254854"/>
    </source>
</evidence>
<evidence type="ECO:0000313" key="3">
    <source>
        <dbReference type="EMBL" id="VOG90274.1"/>
    </source>
</evidence>
<evidence type="ECO:0000313" key="1">
    <source>
        <dbReference type="EMBL" id="SUN83168.1"/>
    </source>
</evidence>
<reference evidence="5 6" key="2">
    <citation type="submission" date="2019-04" db="EMBL/GenBank/DDBJ databases">
        <authorList>
            <consortium name="Pathogen Informatics"/>
        </authorList>
    </citation>
    <scope>NUCLEOTIDE SEQUENCE [LARGE SCALE GENOMIC DNA]</scope>
    <source>
        <strain evidence="5 6">GPSC47</strain>
    </source>
</reference>
<evidence type="ECO:0000313" key="5">
    <source>
        <dbReference type="Proteomes" id="UP000311381"/>
    </source>
</evidence>
<dbReference type="EMBL" id="CAAQRO010000040">
    <property type="protein sequence ID" value="VMD03692.1"/>
    <property type="molecule type" value="Genomic_DNA"/>
</dbReference>
<dbReference type="AlphaFoldDB" id="A0A0U0JAN0"/>
<organism evidence="2 5">
    <name type="scientific">Streptococcus pneumoniae</name>
    <dbReference type="NCBI Taxonomy" id="1313"/>
    <lineage>
        <taxon>Bacteria</taxon>
        <taxon>Bacillati</taxon>
        <taxon>Bacillota</taxon>
        <taxon>Bacilli</taxon>
        <taxon>Lactobacillales</taxon>
        <taxon>Streptococcaceae</taxon>
        <taxon>Streptococcus</taxon>
    </lineage>
</organism>
<dbReference type="Proteomes" id="UP000254854">
    <property type="component" value="Unassembled WGS sequence"/>
</dbReference>
<gene>
    <name evidence="1" type="ORF">NCTC13734_00014</name>
    <name evidence="2" type="ORF">SAMEA2627268_02363</name>
    <name evidence="3" type="ORF">SAMEA2696453_02332</name>
</gene>
<dbReference type="EMBL" id="CAAULE010000047">
    <property type="protein sequence ID" value="VOG90274.1"/>
    <property type="molecule type" value="Genomic_DNA"/>
</dbReference>
<evidence type="ECO:0000313" key="2">
    <source>
        <dbReference type="EMBL" id="VMD03692.1"/>
    </source>
</evidence>
<accession>A0A0U0JAN0</accession>
<dbReference type="EMBL" id="UHFW01000002">
    <property type="protein sequence ID" value="SUN83168.1"/>
    <property type="molecule type" value="Genomic_DNA"/>
</dbReference>
<evidence type="ECO:0008006" key="7">
    <source>
        <dbReference type="Google" id="ProtNLM"/>
    </source>
</evidence>
<proteinExistence type="predicted"/>
<dbReference type="RefSeq" id="WP_153297226.1">
    <property type="nucleotide sequence ID" value="NZ_CFCC01000082.1"/>
</dbReference>
<dbReference type="Proteomes" id="UP000311381">
    <property type="component" value="Unassembled WGS sequence"/>
</dbReference>
<name>A0A0U0JAN0_STREE</name>
<reference evidence="1 4" key="1">
    <citation type="submission" date="2018-06" db="EMBL/GenBank/DDBJ databases">
        <authorList>
            <consortium name="Pathogen Informatics"/>
            <person name="Doyle S."/>
        </authorList>
    </citation>
    <scope>NUCLEOTIDE SEQUENCE [LARGE SCALE GENOMIC DNA]</scope>
    <source>
        <strain evidence="1 4">NCTC13734</strain>
    </source>
</reference>
<protein>
    <recommendedName>
        <fullName evidence="7">Phage protein</fullName>
    </recommendedName>
</protein>